<dbReference type="EnsemblBacteria" id="ABD40448">
    <property type="protein sequence ID" value="ABD40448"/>
    <property type="gene ID" value="Mhun_0695"/>
</dbReference>
<gene>
    <name evidence="5" type="ordered locus">Mhun_0695</name>
</gene>
<proteinExistence type="inferred from homology"/>
<dbReference type="HOGENOM" id="CLU_583764_0_0_2"/>
<sequence length="466" mass="52563">MMKMKRNPIQIIILITCIALMYPVLTEATSCQIEIDPSQVTGEILPLLGINAGPSPIGDPKNPDITSQYQNIGVQSIRNHDIYGAHSMSILYPNRMCDPQIRDCYNFSSSDDTFAAIVNGGFQPYFRIGDGYEIVNPPAPEEHENWSDATVHVIRHYHQGLWDGFHSNITGVEIWNEPDNIHFWPKPHTQEEFFRLYAMTAKKLKAAFPDLKIGGPGVTPACIKSEKGRQYLRSFLTYMKQHQVPLDFLSWHMYSNNPDDYTEGGLYIDSLLKEFGYENAENHLTEYNTEVKKGKADEGALALRAGSRGSAILTAAWISLQNSGVDAAYLYRGNDPSIAFPEFYGIFYANGKPKKTALAFSLWSDLVNYHTKIHLDIPDSYGFMYGLAGQDDNGNIGILVSNTNNMTQPVHFHFKNSTYTMEKGFMVSHLSDLVQEIKIKDNQMVMPPDSVLFIQMNTIDQVYHTS</sequence>
<accession>Q2FMM6</accession>
<dbReference type="Pfam" id="PF01229">
    <property type="entry name" value="Glyco_hydro_39"/>
    <property type="match status" value="1"/>
</dbReference>
<dbReference type="AlphaFoldDB" id="Q2FMM6"/>
<name>Q2FMM6_METHJ</name>
<dbReference type="InParanoid" id="Q2FMM6"/>
<evidence type="ECO:0000313" key="6">
    <source>
        <dbReference type="Proteomes" id="UP000001941"/>
    </source>
</evidence>
<evidence type="ECO:0000313" key="5">
    <source>
        <dbReference type="EMBL" id="ABD40448.1"/>
    </source>
</evidence>
<evidence type="ECO:0000256" key="1">
    <source>
        <dbReference type="ARBA" id="ARBA00008875"/>
    </source>
</evidence>
<evidence type="ECO:0000256" key="2">
    <source>
        <dbReference type="ARBA" id="ARBA00022801"/>
    </source>
</evidence>
<dbReference type="InterPro" id="IPR049166">
    <property type="entry name" value="GH39_cat"/>
</dbReference>
<dbReference type="InterPro" id="IPR017853">
    <property type="entry name" value="GH"/>
</dbReference>
<dbReference type="CAZy" id="GH39">
    <property type="family name" value="Glycoside Hydrolase Family 39"/>
</dbReference>
<comment type="similarity">
    <text evidence="1">Belongs to the glycosyl hydrolase 39 family.</text>
</comment>
<dbReference type="SUPFAM" id="SSF51445">
    <property type="entry name" value="(Trans)glycosidases"/>
    <property type="match status" value="1"/>
</dbReference>
<reference evidence="6" key="1">
    <citation type="journal article" date="2016" name="Stand. Genomic Sci.">
        <title>Complete genome sequence of Methanospirillum hungatei type strain JF1.</title>
        <authorList>
            <person name="Gunsalus R.P."/>
            <person name="Cook L.E."/>
            <person name="Crable B."/>
            <person name="Rohlin L."/>
            <person name="McDonald E."/>
            <person name="Mouttaki H."/>
            <person name="Sieber J.R."/>
            <person name="Poweleit N."/>
            <person name="Zhou H."/>
            <person name="Lapidus A.L."/>
            <person name="Daligault H.E."/>
            <person name="Land M."/>
            <person name="Gilna P."/>
            <person name="Ivanova N."/>
            <person name="Kyrpides N."/>
            <person name="Culley D.E."/>
            <person name="McInerney M.J."/>
        </authorList>
    </citation>
    <scope>NUCLEOTIDE SEQUENCE [LARGE SCALE GENOMIC DNA]</scope>
    <source>
        <strain evidence="6">ATCC 27890 / DSM 864 / NBRC 100397 / JF-1</strain>
    </source>
</reference>
<keyword evidence="2 5" id="KW-0378">Hydrolase</keyword>
<dbReference type="STRING" id="323259.Mhun_0695"/>
<keyword evidence="3" id="KW-0326">Glycosidase</keyword>
<keyword evidence="6" id="KW-1185">Reference proteome</keyword>
<dbReference type="Gene3D" id="3.20.20.80">
    <property type="entry name" value="Glycosidases"/>
    <property type="match status" value="1"/>
</dbReference>
<dbReference type="KEGG" id="mhu:Mhun_0695"/>
<dbReference type="InterPro" id="IPR051923">
    <property type="entry name" value="Glycosyl_Hydrolase_39"/>
</dbReference>
<evidence type="ECO:0000259" key="4">
    <source>
        <dbReference type="Pfam" id="PF01229"/>
    </source>
</evidence>
<protein>
    <submittedName>
        <fullName evidence="5">Glycoside hydrolase, family 39</fullName>
    </submittedName>
</protein>
<organism evidence="5 6">
    <name type="scientific">Methanospirillum hungatei JF-1 (strain ATCC 27890 / DSM 864 / NBRC 100397 / JF-1)</name>
    <dbReference type="NCBI Taxonomy" id="323259"/>
    <lineage>
        <taxon>Archaea</taxon>
        <taxon>Methanobacteriati</taxon>
        <taxon>Methanobacteriota</taxon>
        <taxon>Stenosarchaea group</taxon>
        <taxon>Methanomicrobia</taxon>
        <taxon>Methanomicrobiales</taxon>
        <taxon>Methanospirillaceae</taxon>
        <taxon>Methanospirillum</taxon>
    </lineage>
</organism>
<dbReference type="Proteomes" id="UP000001941">
    <property type="component" value="Chromosome"/>
</dbReference>
<dbReference type="PANTHER" id="PTHR12631:SF10">
    <property type="entry name" value="BETA-XYLOSIDASE-LIKE PROTEIN-RELATED"/>
    <property type="match status" value="1"/>
</dbReference>
<dbReference type="EMBL" id="CP000254">
    <property type="protein sequence ID" value="ABD40448.1"/>
    <property type="molecule type" value="Genomic_DNA"/>
</dbReference>
<dbReference type="GO" id="GO:0004553">
    <property type="term" value="F:hydrolase activity, hydrolyzing O-glycosyl compounds"/>
    <property type="evidence" value="ECO:0007669"/>
    <property type="project" value="TreeGrafter"/>
</dbReference>
<evidence type="ECO:0000256" key="3">
    <source>
        <dbReference type="ARBA" id="ARBA00023295"/>
    </source>
</evidence>
<dbReference type="PANTHER" id="PTHR12631">
    <property type="entry name" value="ALPHA-L-IDURONIDASE"/>
    <property type="match status" value="1"/>
</dbReference>
<feature type="domain" description="Glycosyl hydrolases family 39 N-terminal catalytic" evidence="4">
    <location>
        <begin position="67"/>
        <end position="257"/>
    </location>
</feature>